<evidence type="ECO:0000256" key="2">
    <source>
        <dbReference type="SAM" id="Phobius"/>
    </source>
</evidence>
<evidence type="ECO:0000313" key="5">
    <source>
        <dbReference type="Proteomes" id="UP000250043"/>
    </source>
</evidence>
<feature type="transmembrane region" description="Helical" evidence="2">
    <location>
        <begin position="20"/>
        <end position="40"/>
    </location>
</feature>
<evidence type="ECO:0000256" key="1">
    <source>
        <dbReference type="SAM" id="MobiDB-lite"/>
    </source>
</evidence>
<dbReference type="AlphaFoldDB" id="A0A8E2DGV9"/>
<organism evidence="4 5">
    <name type="scientific">Obba rivulosa</name>
    <dbReference type="NCBI Taxonomy" id="1052685"/>
    <lineage>
        <taxon>Eukaryota</taxon>
        <taxon>Fungi</taxon>
        <taxon>Dikarya</taxon>
        <taxon>Basidiomycota</taxon>
        <taxon>Agaricomycotina</taxon>
        <taxon>Agaricomycetes</taxon>
        <taxon>Polyporales</taxon>
        <taxon>Gelatoporiaceae</taxon>
        <taxon>Obba</taxon>
    </lineage>
</organism>
<feature type="domain" description="DUF1977" evidence="3">
    <location>
        <begin position="47"/>
        <end position="153"/>
    </location>
</feature>
<protein>
    <recommendedName>
        <fullName evidence="3">DUF1977 domain-containing protein</fullName>
    </recommendedName>
</protein>
<evidence type="ECO:0000259" key="3">
    <source>
        <dbReference type="Pfam" id="PF09320"/>
    </source>
</evidence>
<feature type="compositionally biased region" description="Basic and acidic residues" evidence="1">
    <location>
        <begin position="122"/>
        <end position="143"/>
    </location>
</feature>
<keyword evidence="5" id="KW-1185">Reference proteome</keyword>
<dbReference type="OrthoDB" id="1507364at2759"/>
<dbReference type="Proteomes" id="UP000250043">
    <property type="component" value="Unassembled WGS sequence"/>
</dbReference>
<keyword evidence="2" id="KW-0812">Transmembrane</keyword>
<feature type="region of interest" description="Disordered" evidence="1">
    <location>
        <begin position="122"/>
        <end position="149"/>
    </location>
</feature>
<keyword evidence="2" id="KW-1133">Transmembrane helix</keyword>
<keyword evidence="2" id="KW-0472">Membrane</keyword>
<accession>A0A8E2DGV9</accession>
<reference evidence="4 5" key="1">
    <citation type="submission" date="2016-07" db="EMBL/GenBank/DDBJ databases">
        <title>Draft genome of the white-rot fungus Obba rivulosa 3A-2.</title>
        <authorList>
            <consortium name="DOE Joint Genome Institute"/>
            <person name="Miettinen O."/>
            <person name="Riley R."/>
            <person name="Acob R."/>
            <person name="Barry K."/>
            <person name="Cullen D."/>
            <person name="De Vries R."/>
            <person name="Hainaut M."/>
            <person name="Hatakka A."/>
            <person name="Henrissat B."/>
            <person name="Hilden K."/>
            <person name="Kuo R."/>
            <person name="Labutti K."/>
            <person name="Lipzen A."/>
            <person name="Makela M.R."/>
            <person name="Sandor L."/>
            <person name="Spatafora J.W."/>
            <person name="Grigoriev I.V."/>
            <person name="Hibbett D.S."/>
        </authorList>
    </citation>
    <scope>NUCLEOTIDE SEQUENCE [LARGE SCALE GENOMIC DNA]</scope>
    <source>
        <strain evidence="4 5">3A-2</strain>
    </source>
</reference>
<dbReference type="InterPro" id="IPR015399">
    <property type="entry name" value="DUF1977_DnaJ-like"/>
</dbReference>
<dbReference type="EMBL" id="KV722482">
    <property type="protein sequence ID" value="OCH87520.1"/>
    <property type="molecule type" value="Genomic_DNA"/>
</dbReference>
<sequence length="164" mass="18913">MADKKPPTRQPQKRKERSTFWQVFPPLTILALMLLAPTVINRLAGVPSIPDFAFTQSPRFDVERHTQGLGIKYYVHGVEFSQHPVAAELARTGDKPRAQLRAFEQNVENAYKRELHGECQRGLEEKERRKGRVGTDTEKREVDAEPVESCEELQRLGQRRHLEL</sequence>
<evidence type="ECO:0000313" key="4">
    <source>
        <dbReference type="EMBL" id="OCH87520.1"/>
    </source>
</evidence>
<name>A0A8E2DGV9_9APHY</name>
<gene>
    <name evidence="4" type="ORF">OBBRIDRAFT_837298</name>
</gene>
<dbReference type="Pfam" id="PF09320">
    <property type="entry name" value="DUF1977"/>
    <property type="match status" value="1"/>
</dbReference>
<proteinExistence type="predicted"/>